<gene>
    <name evidence="2" type="ORF">KsCSTR_49520</name>
    <name evidence="1" type="ORF">kustc0455</name>
</gene>
<reference evidence="1" key="1">
    <citation type="journal article" date="2006" name="Nature">
        <title>Deciphering the evolution and metabolism of an anammox bacterium from a community genome.</title>
        <authorList>
            <person name="Strous M."/>
            <person name="Pelletier E."/>
            <person name="Mangenot S."/>
            <person name="Rattei T."/>
            <person name="Lehner A."/>
            <person name="Taylor M.W."/>
            <person name="Horn M."/>
            <person name="Daims H."/>
            <person name="Bartol-Mavel D."/>
            <person name="Wincker P."/>
            <person name="Barbe V."/>
            <person name="Fonknechten N."/>
            <person name="Vallenet D."/>
            <person name="Segurens B."/>
            <person name="Schenowitz-Truong C."/>
            <person name="Medigue C."/>
            <person name="Collingro A."/>
            <person name="Snel B."/>
            <person name="Dutilh B.E."/>
            <person name="OpDenCamp H.J.M."/>
            <person name="vanDerDrift C."/>
            <person name="Cirpus I."/>
            <person name="vanDePas-Schoonen K.T."/>
            <person name="Harhangi H.R."/>
            <person name="vanNiftrik L."/>
            <person name="Schmid M."/>
            <person name="Keltjens J."/>
            <person name="vanDeVossenberg J."/>
            <person name="Kartal B."/>
            <person name="Meier H."/>
            <person name="Frishman D."/>
            <person name="Huynen M.A."/>
            <person name="Mewes H."/>
            <person name="Weissenbach J."/>
            <person name="Jetten M.S.M."/>
            <person name="Wagner M."/>
            <person name="LePaslier D."/>
        </authorList>
    </citation>
    <scope>NUCLEOTIDE SEQUENCE</scope>
</reference>
<accession>Q1PVE3</accession>
<dbReference type="EMBL" id="CP049055">
    <property type="protein sequence ID" value="QII14329.1"/>
    <property type="molecule type" value="Genomic_DNA"/>
</dbReference>
<dbReference type="Proteomes" id="UP000501926">
    <property type="component" value="Chromosome"/>
</dbReference>
<dbReference type="AlphaFoldDB" id="Q1PVE3"/>
<organism evidence="1">
    <name type="scientific">Kuenenia stuttgartiensis</name>
    <dbReference type="NCBI Taxonomy" id="174633"/>
    <lineage>
        <taxon>Bacteria</taxon>
        <taxon>Pseudomonadati</taxon>
        <taxon>Planctomycetota</taxon>
        <taxon>Candidatus Brocadiia</taxon>
        <taxon>Candidatus Brocadiales</taxon>
        <taxon>Candidatus Brocadiaceae</taxon>
        <taxon>Candidatus Kuenenia</taxon>
    </lineage>
</organism>
<reference evidence="1" key="2">
    <citation type="submission" date="2006-01" db="EMBL/GenBank/DDBJ databases">
        <authorList>
            <person name="Genoscope"/>
        </authorList>
    </citation>
    <scope>NUCLEOTIDE SEQUENCE</scope>
</reference>
<reference evidence="2 3" key="3">
    <citation type="submission" date="2020-02" db="EMBL/GenBank/DDBJ databases">
        <title>Newly sequenced genome of strain CSTR1 showed variability in Candidatus Kuenenia stuttgartiensis genomes.</title>
        <authorList>
            <person name="Ding C."/>
            <person name="Adrian L."/>
        </authorList>
    </citation>
    <scope>NUCLEOTIDE SEQUENCE [LARGE SCALE GENOMIC DNA]</scope>
    <source>
        <strain evidence="2 3">CSTR1</strain>
    </source>
</reference>
<evidence type="ECO:0000313" key="1">
    <source>
        <dbReference type="EMBL" id="CAJ71200.1"/>
    </source>
</evidence>
<protein>
    <submittedName>
        <fullName evidence="1">Uncharacterized protein</fullName>
    </submittedName>
</protein>
<name>Q1PVE3_KUEST</name>
<evidence type="ECO:0000313" key="3">
    <source>
        <dbReference type="Proteomes" id="UP000501926"/>
    </source>
</evidence>
<proteinExistence type="predicted"/>
<evidence type="ECO:0000313" key="2">
    <source>
        <dbReference type="EMBL" id="QII14329.1"/>
    </source>
</evidence>
<sequence>MGTSRNFPHYLPQRGRMFPAGVDAGSGFVFSISGFTIRFDLSCEYILQRVFNGICIFESNIS</sequence>
<dbReference type="EMBL" id="CT573073">
    <property type="protein sequence ID" value="CAJ71200.1"/>
    <property type="molecule type" value="Genomic_DNA"/>
</dbReference>